<evidence type="ECO:0000256" key="4">
    <source>
        <dbReference type="ARBA" id="ARBA00022964"/>
    </source>
</evidence>
<gene>
    <name evidence="9" type="ORF">N658DRAFT_516115</name>
</gene>
<evidence type="ECO:0000256" key="1">
    <source>
        <dbReference type="ARBA" id="ARBA00001954"/>
    </source>
</evidence>
<comment type="caution">
    <text evidence="9">The sequence shown here is derived from an EMBL/GenBank/DDBJ whole genome shotgun (WGS) entry which is preliminary data.</text>
</comment>
<dbReference type="GO" id="GO:0045329">
    <property type="term" value="P:carnitine biosynthetic process"/>
    <property type="evidence" value="ECO:0007669"/>
    <property type="project" value="TreeGrafter"/>
</dbReference>
<reference evidence="9" key="1">
    <citation type="journal article" date="2023" name="Mol. Phylogenet. Evol.">
        <title>Genome-scale phylogeny and comparative genomics of the fungal order Sordariales.</title>
        <authorList>
            <person name="Hensen N."/>
            <person name="Bonometti L."/>
            <person name="Westerberg I."/>
            <person name="Brannstrom I.O."/>
            <person name="Guillou S."/>
            <person name="Cros-Aarteil S."/>
            <person name="Calhoun S."/>
            <person name="Haridas S."/>
            <person name="Kuo A."/>
            <person name="Mondo S."/>
            <person name="Pangilinan J."/>
            <person name="Riley R."/>
            <person name="LaButti K."/>
            <person name="Andreopoulos B."/>
            <person name="Lipzen A."/>
            <person name="Chen C."/>
            <person name="Yan M."/>
            <person name="Daum C."/>
            <person name="Ng V."/>
            <person name="Clum A."/>
            <person name="Steindorff A."/>
            <person name="Ohm R.A."/>
            <person name="Martin F."/>
            <person name="Silar P."/>
            <person name="Natvig D.O."/>
            <person name="Lalanne C."/>
            <person name="Gautier V."/>
            <person name="Ament-Velasquez S.L."/>
            <person name="Kruys A."/>
            <person name="Hutchinson M.I."/>
            <person name="Powell A.J."/>
            <person name="Barry K."/>
            <person name="Miller A.N."/>
            <person name="Grigoriev I.V."/>
            <person name="Debuchy R."/>
            <person name="Gladieux P."/>
            <person name="Hiltunen Thoren M."/>
            <person name="Johannesson H."/>
        </authorList>
    </citation>
    <scope>NUCLEOTIDE SEQUENCE</scope>
    <source>
        <strain evidence="9">CBS 757.83</strain>
    </source>
</reference>
<dbReference type="InterPro" id="IPR038492">
    <property type="entry name" value="GBBH-like_N_sf"/>
</dbReference>
<evidence type="ECO:0000256" key="7">
    <source>
        <dbReference type="SAM" id="MobiDB-lite"/>
    </source>
</evidence>
<dbReference type="PANTHER" id="PTHR10696:SF25">
    <property type="entry name" value="OXIDOREDUCTASE AIM17-RELATED"/>
    <property type="match status" value="1"/>
</dbReference>
<dbReference type="EMBL" id="MU863636">
    <property type="protein sequence ID" value="KAK4101250.1"/>
    <property type="molecule type" value="Genomic_DNA"/>
</dbReference>
<dbReference type="InterPro" id="IPR003819">
    <property type="entry name" value="TauD/TfdA-like"/>
</dbReference>
<dbReference type="GO" id="GO:0046872">
    <property type="term" value="F:metal ion binding"/>
    <property type="evidence" value="ECO:0007669"/>
    <property type="project" value="UniProtKB-KW"/>
</dbReference>
<dbReference type="Proteomes" id="UP001305647">
    <property type="component" value="Unassembled WGS sequence"/>
</dbReference>
<keyword evidence="3" id="KW-0479">Metal-binding</keyword>
<accession>A0AAN6Q0B5</accession>
<feature type="region of interest" description="Disordered" evidence="7">
    <location>
        <begin position="45"/>
        <end position="89"/>
    </location>
</feature>
<dbReference type="Gene3D" id="3.30.2020.30">
    <property type="match status" value="1"/>
</dbReference>
<reference evidence="9" key="2">
    <citation type="submission" date="2023-05" db="EMBL/GenBank/DDBJ databases">
        <authorList>
            <consortium name="Lawrence Berkeley National Laboratory"/>
            <person name="Steindorff A."/>
            <person name="Hensen N."/>
            <person name="Bonometti L."/>
            <person name="Westerberg I."/>
            <person name="Brannstrom I.O."/>
            <person name="Guillou S."/>
            <person name="Cros-Aarteil S."/>
            <person name="Calhoun S."/>
            <person name="Haridas S."/>
            <person name="Kuo A."/>
            <person name="Mondo S."/>
            <person name="Pangilinan J."/>
            <person name="Riley R."/>
            <person name="Labutti K."/>
            <person name="Andreopoulos B."/>
            <person name="Lipzen A."/>
            <person name="Chen C."/>
            <person name="Yanf M."/>
            <person name="Daum C."/>
            <person name="Ng V."/>
            <person name="Clum A."/>
            <person name="Ohm R."/>
            <person name="Martin F."/>
            <person name="Silar P."/>
            <person name="Natvig D."/>
            <person name="Lalanne C."/>
            <person name="Gautier V."/>
            <person name="Ament-Velasquez S.L."/>
            <person name="Kruys A."/>
            <person name="Hutchinson M.I."/>
            <person name="Powell A.J."/>
            <person name="Barry K."/>
            <person name="Miller A.N."/>
            <person name="Grigoriev I.V."/>
            <person name="Debuchy R."/>
            <person name="Gladieux P."/>
            <person name="Thoren M.H."/>
            <person name="Johannesson H."/>
        </authorList>
    </citation>
    <scope>NUCLEOTIDE SEQUENCE</scope>
    <source>
        <strain evidence="9">CBS 757.83</strain>
    </source>
</reference>
<dbReference type="PANTHER" id="PTHR10696">
    <property type="entry name" value="GAMMA-BUTYROBETAINE HYDROXYLASE-RELATED"/>
    <property type="match status" value="1"/>
</dbReference>
<evidence type="ECO:0000256" key="2">
    <source>
        <dbReference type="ARBA" id="ARBA00008654"/>
    </source>
</evidence>
<comment type="similarity">
    <text evidence="2">Belongs to the gamma-BBH/TMLD family.</text>
</comment>
<evidence type="ECO:0000256" key="6">
    <source>
        <dbReference type="ARBA" id="ARBA00023004"/>
    </source>
</evidence>
<keyword evidence="10" id="KW-1185">Reference proteome</keyword>
<evidence type="ECO:0000313" key="9">
    <source>
        <dbReference type="EMBL" id="KAK4101250.1"/>
    </source>
</evidence>
<dbReference type="SUPFAM" id="SSF51197">
    <property type="entry name" value="Clavaminate synthase-like"/>
    <property type="match status" value="1"/>
</dbReference>
<comment type="cofactor">
    <cofactor evidence="1">
        <name>Fe(2+)</name>
        <dbReference type="ChEBI" id="CHEBI:29033"/>
    </cofactor>
</comment>
<sequence>MATSCTVLSTTAWCVDRRAKSLRVGQAIAVGFSVCSAPDQLRESAQTWAGDSKDPRAADAKSATDTENGAGPATKPEHSSPRGGPFQRFKSDAGLVKWNNRQFTLSLSNKRGGVGGVPNLWLRDSCACHLCVDPDSGQKNFSTTDLEDEPQVQHAELTPDGSLKIIWASDPVGGADPHITVFPAEELAAWCSEGPWQRGRVAKHYNPRRILWDRAKYEDLLAHDRCRVSYMDWMDSGDAFWNAMTDLRNTGMIFVTDVPQDESEVQRIASRIGPMQYTFYGWTWDVRSKPQAENVAYTSQFLGLHQDLMYHDPIPGLQLLHCLSNTCEGGESLFSHGIRAADQLKAESPELYNDLATDQVWFTYRKGEHHYYRAHTAIIRDRYGGSKETRWAPMFQATFPQGLGGPGGLRRWKRAATAFQKIVESESNMVEVKLKEGECVIFDNRQILHGRRQFTAAQGSRWLKGTYITQQTYLAKVTALEKEIASRKAQPEHPPHRHVRLER</sequence>
<dbReference type="CDD" id="cd00250">
    <property type="entry name" value="CAS_like"/>
    <property type="match status" value="1"/>
</dbReference>
<protein>
    <submittedName>
        <fullName evidence="9">Clavaminate synthase-like protein</fullName>
    </submittedName>
</protein>
<dbReference type="GO" id="GO:0005739">
    <property type="term" value="C:mitochondrion"/>
    <property type="evidence" value="ECO:0007669"/>
    <property type="project" value="TreeGrafter"/>
</dbReference>
<organism evidence="9 10">
    <name type="scientific">Parathielavia hyrcaniae</name>
    <dbReference type="NCBI Taxonomy" id="113614"/>
    <lineage>
        <taxon>Eukaryota</taxon>
        <taxon>Fungi</taxon>
        <taxon>Dikarya</taxon>
        <taxon>Ascomycota</taxon>
        <taxon>Pezizomycotina</taxon>
        <taxon>Sordariomycetes</taxon>
        <taxon>Sordariomycetidae</taxon>
        <taxon>Sordariales</taxon>
        <taxon>Chaetomiaceae</taxon>
        <taxon>Parathielavia</taxon>
    </lineage>
</organism>
<evidence type="ECO:0000256" key="3">
    <source>
        <dbReference type="ARBA" id="ARBA00022723"/>
    </source>
</evidence>
<evidence type="ECO:0000259" key="8">
    <source>
        <dbReference type="Pfam" id="PF02668"/>
    </source>
</evidence>
<keyword evidence="6" id="KW-0408">Iron</keyword>
<dbReference type="InterPro" id="IPR042098">
    <property type="entry name" value="TauD-like_sf"/>
</dbReference>
<evidence type="ECO:0000256" key="5">
    <source>
        <dbReference type="ARBA" id="ARBA00023002"/>
    </source>
</evidence>
<name>A0AAN6Q0B5_9PEZI</name>
<evidence type="ECO:0000313" key="10">
    <source>
        <dbReference type="Proteomes" id="UP001305647"/>
    </source>
</evidence>
<dbReference type="Gene3D" id="3.60.130.10">
    <property type="entry name" value="Clavaminate synthase-like"/>
    <property type="match status" value="1"/>
</dbReference>
<keyword evidence="5" id="KW-0560">Oxidoreductase</keyword>
<proteinExistence type="inferred from homology"/>
<dbReference type="Pfam" id="PF02668">
    <property type="entry name" value="TauD"/>
    <property type="match status" value="1"/>
</dbReference>
<feature type="domain" description="TauD/TfdA-like" evidence="8">
    <location>
        <begin position="227"/>
        <end position="467"/>
    </location>
</feature>
<dbReference type="GO" id="GO:0051213">
    <property type="term" value="F:dioxygenase activity"/>
    <property type="evidence" value="ECO:0007669"/>
    <property type="project" value="UniProtKB-KW"/>
</dbReference>
<feature type="compositionally biased region" description="Basic and acidic residues" evidence="7">
    <location>
        <begin position="51"/>
        <end position="64"/>
    </location>
</feature>
<keyword evidence="4" id="KW-0223">Dioxygenase</keyword>
<dbReference type="AlphaFoldDB" id="A0AAN6Q0B5"/>
<dbReference type="InterPro" id="IPR050411">
    <property type="entry name" value="AlphaKG_dependent_hydroxylases"/>
</dbReference>